<comment type="similarity">
    <text evidence="1">Belongs to the short-chain dehydrogenases/reductases (SDR) family.</text>
</comment>
<dbReference type="GO" id="GO:0016491">
    <property type="term" value="F:oxidoreductase activity"/>
    <property type="evidence" value="ECO:0007669"/>
    <property type="project" value="UniProtKB-KW"/>
</dbReference>
<name>A0A381U4Y7_9ZZZZ</name>
<organism evidence="3">
    <name type="scientific">marine metagenome</name>
    <dbReference type="NCBI Taxonomy" id="408172"/>
    <lineage>
        <taxon>unclassified sequences</taxon>
        <taxon>metagenomes</taxon>
        <taxon>ecological metagenomes</taxon>
    </lineage>
</organism>
<evidence type="ECO:0000256" key="2">
    <source>
        <dbReference type="ARBA" id="ARBA00023002"/>
    </source>
</evidence>
<dbReference type="Gene3D" id="3.40.50.720">
    <property type="entry name" value="NAD(P)-binding Rossmann-like Domain"/>
    <property type="match status" value="1"/>
</dbReference>
<dbReference type="InterPro" id="IPR002347">
    <property type="entry name" value="SDR_fam"/>
</dbReference>
<dbReference type="Pfam" id="PF13561">
    <property type="entry name" value="adh_short_C2"/>
    <property type="match status" value="1"/>
</dbReference>
<dbReference type="CDD" id="cd05233">
    <property type="entry name" value="SDR_c"/>
    <property type="match status" value="1"/>
</dbReference>
<evidence type="ECO:0000256" key="1">
    <source>
        <dbReference type="ARBA" id="ARBA00006484"/>
    </source>
</evidence>
<dbReference type="PRINTS" id="PR00081">
    <property type="entry name" value="GDHRDH"/>
</dbReference>
<proteinExistence type="inferred from homology"/>
<evidence type="ECO:0008006" key="4">
    <source>
        <dbReference type="Google" id="ProtNLM"/>
    </source>
</evidence>
<protein>
    <recommendedName>
        <fullName evidence="4">Short-chain dehydrogenase</fullName>
    </recommendedName>
</protein>
<sequence length="261" mass="28053">MRNSLYSGKVVVITGSTQGLGEAVARKMVAEQAAGVSISGRNVERGKALAEELTGLGTPTIFVRTELENPDECRNLIRQSVEHFGRLDGLVNSAGITTRGTLEESSVELWDQHMAVNARAPFLTMQEAVIIMQKQGWGGSIVNIITKSAHGGQPFLTPYSSSKGALATLTKNAAYSQRWHKIRVNGIMVGWMDTPAEDAIQREAHGAESDWLETAESQSPMGKLAKPDEVAELVALLLSDRGGVMTGSLIDYDQEIVGASD</sequence>
<dbReference type="NCBIfam" id="NF004847">
    <property type="entry name" value="PRK06198.1"/>
    <property type="match status" value="1"/>
</dbReference>
<reference evidence="3" key="1">
    <citation type="submission" date="2018-05" db="EMBL/GenBank/DDBJ databases">
        <authorList>
            <person name="Lanie J.A."/>
            <person name="Ng W.-L."/>
            <person name="Kazmierczak K.M."/>
            <person name="Andrzejewski T.M."/>
            <person name="Davidsen T.M."/>
            <person name="Wayne K.J."/>
            <person name="Tettelin H."/>
            <person name="Glass J.I."/>
            <person name="Rusch D."/>
            <person name="Podicherti R."/>
            <person name="Tsui H.-C.T."/>
            <person name="Winkler M.E."/>
        </authorList>
    </citation>
    <scope>NUCLEOTIDE SEQUENCE</scope>
</reference>
<dbReference type="EMBL" id="UINC01005646">
    <property type="protein sequence ID" value="SVA22648.1"/>
    <property type="molecule type" value="Genomic_DNA"/>
</dbReference>
<dbReference type="PANTHER" id="PTHR24321:SF8">
    <property type="entry name" value="ESTRADIOL 17-BETA-DEHYDROGENASE 8-RELATED"/>
    <property type="match status" value="1"/>
</dbReference>
<keyword evidence="2" id="KW-0560">Oxidoreductase</keyword>
<dbReference type="PRINTS" id="PR00080">
    <property type="entry name" value="SDRFAMILY"/>
</dbReference>
<dbReference type="PANTHER" id="PTHR24321">
    <property type="entry name" value="DEHYDROGENASES, SHORT CHAIN"/>
    <property type="match status" value="1"/>
</dbReference>
<accession>A0A381U4Y7</accession>
<dbReference type="InterPro" id="IPR036291">
    <property type="entry name" value="NAD(P)-bd_dom_sf"/>
</dbReference>
<evidence type="ECO:0000313" key="3">
    <source>
        <dbReference type="EMBL" id="SVA22648.1"/>
    </source>
</evidence>
<dbReference type="SUPFAM" id="SSF51735">
    <property type="entry name" value="NAD(P)-binding Rossmann-fold domains"/>
    <property type="match status" value="1"/>
</dbReference>
<dbReference type="AlphaFoldDB" id="A0A381U4Y7"/>
<dbReference type="FunFam" id="3.40.50.720:FF:000084">
    <property type="entry name" value="Short-chain dehydrogenase reductase"/>
    <property type="match status" value="1"/>
</dbReference>
<gene>
    <name evidence="3" type="ORF">METZ01_LOCUS75502</name>
</gene>